<keyword evidence="6" id="KW-0106">Calcium</keyword>
<dbReference type="Pfam" id="PF05875">
    <property type="entry name" value="Ceramidase"/>
    <property type="match status" value="1"/>
</dbReference>
<feature type="transmembrane region" description="Helical" evidence="8">
    <location>
        <begin position="133"/>
        <end position="150"/>
    </location>
</feature>
<sequence>MDWLREIDGYCERLGPGYWAEPVNAVTNLAFVLAAVLMWWRTRGARDGIEASLIAVLALIGLGSFLFHTYAQVWAALADTLPIVAYVLIYIYAINRAGWGLRMPQALLLTGGFFPYAAATVPLFGLFPGLGGSAAYAPIPFLILVYAVLLHRRAPALARGLALGAGILVLSITFRALDDPLCGGWPLGTHFLWHLLNALMLGWMIEVYHRHRRGIRA</sequence>
<keyword evidence="2 8" id="KW-0812">Transmembrane</keyword>
<dbReference type="RefSeq" id="WP_234218346.1">
    <property type="nucleotide sequence ID" value="NZ_JAGQAF010000001.1"/>
</dbReference>
<dbReference type="InterPro" id="IPR008901">
    <property type="entry name" value="ACER"/>
</dbReference>
<comment type="subcellular location">
    <subcellularLocation>
        <location evidence="1">Membrane</location>
        <topology evidence="1">Multi-pass membrane protein</topology>
    </subcellularLocation>
</comment>
<evidence type="ECO:0000256" key="8">
    <source>
        <dbReference type="SAM" id="Phobius"/>
    </source>
</evidence>
<feature type="transmembrane region" description="Helical" evidence="8">
    <location>
        <begin position="73"/>
        <end position="94"/>
    </location>
</feature>
<keyword evidence="3" id="KW-0378">Hydrolase</keyword>
<evidence type="ECO:0000256" key="4">
    <source>
        <dbReference type="ARBA" id="ARBA00022989"/>
    </source>
</evidence>
<evidence type="ECO:0000256" key="7">
    <source>
        <dbReference type="PIRSR" id="PIRSR608901-2"/>
    </source>
</evidence>
<keyword evidence="4 8" id="KW-1133">Transmembrane helix</keyword>
<evidence type="ECO:0000256" key="1">
    <source>
        <dbReference type="ARBA" id="ARBA00004141"/>
    </source>
</evidence>
<gene>
    <name evidence="9" type="ORF">KBY27_02950</name>
</gene>
<feature type="transmembrane region" description="Helical" evidence="8">
    <location>
        <begin position="189"/>
        <end position="208"/>
    </location>
</feature>
<dbReference type="GO" id="GO:0016020">
    <property type="term" value="C:membrane"/>
    <property type="evidence" value="ECO:0007669"/>
    <property type="project" value="UniProtKB-SubCell"/>
</dbReference>
<keyword evidence="5 8" id="KW-0472">Membrane</keyword>
<keyword evidence="6" id="KW-0479">Metal-binding</keyword>
<keyword evidence="7" id="KW-0862">Zinc</keyword>
<feature type="transmembrane region" description="Helical" evidence="8">
    <location>
        <begin position="23"/>
        <end position="41"/>
    </location>
</feature>
<feature type="transmembrane region" description="Helical" evidence="8">
    <location>
        <begin position="157"/>
        <end position="177"/>
    </location>
</feature>
<evidence type="ECO:0000256" key="5">
    <source>
        <dbReference type="ARBA" id="ARBA00023136"/>
    </source>
</evidence>
<evidence type="ECO:0000256" key="3">
    <source>
        <dbReference type="ARBA" id="ARBA00022801"/>
    </source>
</evidence>
<dbReference type="GO" id="GO:0046872">
    <property type="term" value="F:metal ion binding"/>
    <property type="evidence" value="ECO:0007669"/>
    <property type="project" value="UniProtKB-KW"/>
</dbReference>
<feature type="binding site" evidence="7">
    <location>
        <position position="68"/>
    </location>
    <ligand>
        <name>Zn(2+)</name>
        <dbReference type="ChEBI" id="CHEBI:29105"/>
        <note>catalytic</note>
    </ligand>
</feature>
<name>A0A9Q3WHF3_9RHOB</name>
<organism evidence="9 10">
    <name type="scientific">Ruegeria pomeroyi</name>
    <dbReference type="NCBI Taxonomy" id="89184"/>
    <lineage>
        <taxon>Bacteria</taxon>
        <taxon>Pseudomonadati</taxon>
        <taxon>Pseudomonadota</taxon>
        <taxon>Alphaproteobacteria</taxon>
        <taxon>Rhodobacterales</taxon>
        <taxon>Roseobacteraceae</taxon>
        <taxon>Ruegeria</taxon>
    </lineage>
</organism>
<protein>
    <submittedName>
        <fullName evidence="9">Ceramidase domain-containing protein</fullName>
    </submittedName>
</protein>
<feature type="transmembrane region" description="Helical" evidence="8">
    <location>
        <begin position="106"/>
        <end position="127"/>
    </location>
</feature>
<evidence type="ECO:0000256" key="6">
    <source>
        <dbReference type="PIRSR" id="PIRSR608901-1"/>
    </source>
</evidence>
<feature type="binding site" evidence="6">
    <location>
        <position position="21"/>
    </location>
    <ligand>
        <name>Ca(2+)</name>
        <dbReference type="ChEBI" id="CHEBI:29108"/>
    </ligand>
</feature>
<dbReference type="EMBL" id="JAGQAF010000001">
    <property type="protein sequence ID" value="MCE8536405.1"/>
    <property type="molecule type" value="Genomic_DNA"/>
</dbReference>
<dbReference type="AlphaFoldDB" id="A0A9Q3WHF3"/>
<proteinExistence type="predicted"/>
<dbReference type="GO" id="GO:0016811">
    <property type="term" value="F:hydrolase activity, acting on carbon-nitrogen (but not peptide) bonds, in linear amides"/>
    <property type="evidence" value="ECO:0007669"/>
    <property type="project" value="InterPro"/>
</dbReference>
<feature type="transmembrane region" description="Helical" evidence="8">
    <location>
        <begin position="48"/>
        <end position="67"/>
    </location>
</feature>
<evidence type="ECO:0000313" key="9">
    <source>
        <dbReference type="EMBL" id="MCE8536405.1"/>
    </source>
</evidence>
<accession>A0A9Q3WHF3</accession>
<dbReference type="GO" id="GO:0006672">
    <property type="term" value="P:ceramide metabolic process"/>
    <property type="evidence" value="ECO:0007669"/>
    <property type="project" value="InterPro"/>
</dbReference>
<dbReference type="Proteomes" id="UP000813672">
    <property type="component" value="Unassembled WGS sequence"/>
</dbReference>
<reference evidence="9" key="1">
    <citation type="journal article" date="2021" name="Environ. Microbiol.">
        <title>Cryptic niche differentiation of novel sediment ecotypes of Rugeria pomeroyi correlates with nitrate respiration.</title>
        <authorList>
            <person name="Lin X."/>
            <person name="McNichol J."/>
            <person name="Chu X."/>
            <person name="Qian Y."/>
            <person name="Luo H."/>
        </authorList>
    </citation>
    <scope>NUCLEOTIDE SEQUENCE</scope>
    <source>
        <strain evidence="9">SZCCDBB064</strain>
    </source>
</reference>
<evidence type="ECO:0000256" key="2">
    <source>
        <dbReference type="ARBA" id="ARBA00022692"/>
    </source>
</evidence>
<comment type="cofactor">
    <cofactor evidence="7">
        <name>Zn(2+)</name>
        <dbReference type="ChEBI" id="CHEBI:29105"/>
    </cofactor>
</comment>
<comment type="caution">
    <text evidence="9">The sequence shown here is derived from an EMBL/GenBank/DDBJ whole genome shotgun (WGS) entry which is preliminary data.</text>
</comment>
<evidence type="ECO:0000313" key="10">
    <source>
        <dbReference type="Proteomes" id="UP000813672"/>
    </source>
</evidence>